<dbReference type="RefSeq" id="WP_413780474.1">
    <property type="nucleotide sequence ID" value="NZ_JAUOZS010000001.1"/>
</dbReference>
<dbReference type="PANTHER" id="PTHR43019">
    <property type="entry name" value="SERINE ENDOPROTEASE DEGS"/>
    <property type="match status" value="1"/>
</dbReference>
<gene>
    <name evidence="3" type="ORF">Q4T40_12060</name>
</gene>
<name>A0ABU3NYZ0_9FIRM</name>
<comment type="caution">
    <text evidence="3">The sequence shown here is derived from an EMBL/GenBank/DDBJ whole genome shotgun (WGS) entry which is preliminary data.</text>
</comment>
<dbReference type="SUPFAM" id="SSF50494">
    <property type="entry name" value="Trypsin-like serine proteases"/>
    <property type="match status" value="1"/>
</dbReference>
<protein>
    <submittedName>
        <fullName evidence="3">Serine protease</fullName>
    </submittedName>
</protein>
<dbReference type="InterPro" id="IPR009003">
    <property type="entry name" value="Peptidase_S1_PA"/>
</dbReference>
<keyword evidence="3" id="KW-0378">Hydrolase</keyword>
<dbReference type="GO" id="GO:0008233">
    <property type="term" value="F:peptidase activity"/>
    <property type="evidence" value="ECO:0007669"/>
    <property type="project" value="UniProtKB-KW"/>
</dbReference>
<dbReference type="InterPro" id="IPR001940">
    <property type="entry name" value="Peptidase_S1C"/>
</dbReference>
<reference evidence="3 4" key="1">
    <citation type="submission" date="2023-07" db="EMBL/GenBank/DDBJ databases">
        <title>The novel representative of Negativicutes class, Anaeroselena agilis gen. nov. sp. nov.</title>
        <authorList>
            <person name="Prokofeva M.I."/>
            <person name="Elcheninov A.G."/>
            <person name="Klyukina A."/>
            <person name="Kublanov I.V."/>
            <person name="Frolov E.N."/>
            <person name="Podosokorskaya O.A."/>
        </authorList>
    </citation>
    <scope>NUCLEOTIDE SEQUENCE [LARGE SCALE GENOMIC DNA]</scope>
    <source>
        <strain evidence="3 4">4137-cl</strain>
    </source>
</reference>
<evidence type="ECO:0000256" key="2">
    <source>
        <dbReference type="SAM" id="SignalP"/>
    </source>
</evidence>
<dbReference type="PANTHER" id="PTHR43019:SF23">
    <property type="entry name" value="PROTEASE DO-LIKE 5, CHLOROPLASTIC"/>
    <property type="match status" value="1"/>
</dbReference>
<keyword evidence="2" id="KW-0732">Signal</keyword>
<dbReference type="EMBL" id="JAUOZS010000001">
    <property type="protein sequence ID" value="MDT8901980.1"/>
    <property type="molecule type" value="Genomic_DNA"/>
</dbReference>
<dbReference type="Proteomes" id="UP001254848">
    <property type="component" value="Unassembled WGS sequence"/>
</dbReference>
<feature type="signal peptide" evidence="2">
    <location>
        <begin position="1"/>
        <end position="29"/>
    </location>
</feature>
<accession>A0ABU3NYZ0</accession>
<organism evidence="3 4">
    <name type="scientific">Anaeroselena agilis</name>
    <dbReference type="NCBI Taxonomy" id="3063788"/>
    <lineage>
        <taxon>Bacteria</taxon>
        <taxon>Bacillati</taxon>
        <taxon>Bacillota</taxon>
        <taxon>Negativicutes</taxon>
        <taxon>Acetonemataceae</taxon>
        <taxon>Anaeroselena</taxon>
    </lineage>
</organism>
<feature type="chain" id="PRO_5046196461" evidence="2">
    <location>
        <begin position="30"/>
        <end position="389"/>
    </location>
</feature>
<proteinExistence type="predicted"/>
<evidence type="ECO:0000256" key="1">
    <source>
        <dbReference type="SAM" id="MobiDB-lite"/>
    </source>
</evidence>
<dbReference type="Gene3D" id="2.40.10.10">
    <property type="entry name" value="Trypsin-like serine proteases"/>
    <property type="match status" value="2"/>
</dbReference>
<evidence type="ECO:0000313" key="3">
    <source>
        <dbReference type="EMBL" id="MDT8901980.1"/>
    </source>
</evidence>
<feature type="region of interest" description="Disordered" evidence="1">
    <location>
        <begin position="218"/>
        <end position="248"/>
    </location>
</feature>
<keyword evidence="3" id="KW-0645">Protease</keyword>
<dbReference type="InterPro" id="IPR043504">
    <property type="entry name" value="Peptidase_S1_PA_chymotrypsin"/>
</dbReference>
<dbReference type="GO" id="GO:0006508">
    <property type="term" value="P:proteolysis"/>
    <property type="evidence" value="ECO:0007669"/>
    <property type="project" value="UniProtKB-KW"/>
</dbReference>
<dbReference type="PRINTS" id="PR00834">
    <property type="entry name" value="PROTEASES2C"/>
</dbReference>
<sequence>MVAATKGKRIILCLLLAALLMAFASPAAAEADLAQLVKDVEPAVLFIVMYDRDGDQYGLGSGFFISPEGEFLTNRHVLKDAFSAVAVSPSGRKYPVTKVVAIHPEADIVKATVGNVIEPVPFLRISRDEVVKGQRIFVFGNPKGLSFTVSDGIVSGFRKIGSFGEVFQMTAPISPGSSGGPVVNAAGEVVGVSVGHRAEGQNLNFAVRAKAIDEMVTPSGGPLVLNPPGDGQKRKVPGQPPKRPTEDPKRYMFVASYPEYDTYIDLSTLMLVHNKDTDKYRVEFWVKSSYKPAGKARMIETQAKQGRGEKFFNFSATLTHIRFTPDAGKFSLLRLIHYDDRGKIIEAVDFKGLPLREETPPPGSLIEKAIGLAVWIIKEYPEAVSIVEE</sequence>
<evidence type="ECO:0000313" key="4">
    <source>
        <dbReference type="Proteomes" id="UP001254848"/>
    </source>
</evidence>
<dbReference type="Pfam" id="PF13365">
    <property type="entry name" value="Trypsin_2"/>
    <property type="match status" value="1"/>
</dbReference>
<keyword evidence="4" id="KW-1185">Reference proteome</keyword>